<keyword evidence="1 4" id="KW-0238">DNA-binding</keyword>
<sequence>MSIKYRMYQDNRKNSKHKGFWYARAVSSDVVGIKELALRISNRCTVTEPDILAVISALVFEMNQVLKSGSRVKIDGLGTFRVGFHSQGVEDAKDFNVQKNIYGAHVLFAPSVTVDTMHRRIKTLISGLRIQEAVKYDAPEKGKAKEPGKTPGKDQKPGGNTPSGGPQAGDTTGGDEAGTHPQG</sequence>
<dbReference type="RefSeq" id="WP_025068479.1">
    <property type="nucleotide sequence ID" value="NZ_CP072372.1"/>
</dbReference>
<gene>
    <name evidence="4" type="ORF">NCTC13067_01944</name>
</gene>
<protein>
    <submittedName>
        <fullName evidence="4">Putative DNA-binding protein</fullName>
    </submittedName>
</protein>
<dbReference type="NCBIfam" id="TIGR01201">
    <property type="entry name" value="HU_rel"/>
    <property type="match status" value="1"/>
</dbReference>
<accession>A0A379ECH4</accession>
<feature type="region of interest" description="Disordered" evidence="2">
    <location>
        <begin position="136"/>
        <end position="183"/>
    </location>
</feature>
<proteinExistence type="predicted"/>
<reference evidence="4 5" key="1">
    <citation type="submission" date="2018-06" db="EMBL/GenBank/DDBJ databases">
        <authorList>
            <consortium name="Pathogen Informatics"/>
            <person name="Doyle S."/>
        </authorList>
    </citation>
    <scope>NUCLEOTIDE SEQUENCE [LARGE SCALE GENOMIC DNA]</scope>
    <source>
        <strain evidence="4 5">NCTC13067</strain>
    </source>
</reference>
<dbReference type="EMBL" id="UGTM01000002">
    <property type="protein sequence ID" value="SUB94084.1"/>
    <property type="molecule type" value="Genomic_DNA"/>
</dbReference>
<dbReference type="AlphaFoldDB" id="A0A379ECH4"/>
<dbReference type="SUPFAM" id="SSF47729">
    <property type="entry name" value="IHF-like DNA-binding proteins"/>
    <property type="match status" value="1"/>
</dbReference>
<feature type="domain" description="HU" evidence="3">
    <location>
        <begin position="1"/>
        <end position="119"/>
    </location>
</feature>
<dbReference type="InterPro" id="IPR010992">
    <property type="entry name" value="IHF-like_DNA-bd_dom_sf"/>
</dbReference>
<dbReference type="GO" id="GO:0003677">
    <property type="term" value="F:DNA binding"/>
    <property type="evidence" value="ECO:0007669"/>
    <property type="project" value="UniProtKB-KW"/>
</dbReference>
<dbReference type="Proteomes" id="UP000255469">
    <property type="component" value="Unassembled WGS sequence"/>
</dbReference>
<name>A0A379ECH4_9BACT</name>
<organism evidence="4 5">
    <name type="scientific">Prevotella denticola</name>
    <dbReference type="NCBI Taxonomy" id="28129"/>
    <lineage>
        <taxon>Bacteria</taxon>
        <taxon>Pseudomonadati</taxon>
        <taxon>Bacteroidota</taxon>
        <taxon>Bacteroidia</taxon>
        <taxon>Bacteroidales</taxon>
        <taxon>Prevotellaceae</taxon>
        <taxon>Prevotella</taxon>
    </lineage>
</organism>
<evidence type="ECO:0000259" key="3">
    <source>
        <dbReference type="Pfam" id="PF18291"/>
    </source>
</evidence>
<evidence type="ECO:0000313" key="4">
    <source>
        <dbReference type="EMBL" id="SUB94084.1"/>
    </source>
</evidence>
<dbReference type="Pfam" id="PF18291">
    <property type="entry name" value="HU-HIG"/>
    <property type="match status" value="1"/>
</dbReference>
<evidence type="ECO:0000256" key="1">
    <source>
        <dbReference type="ARBA" id="ARBA00023125"/>
    </source>
</evidence>
<feature type="compositionally biased region" description="Basic and acidic residues" evidence="2">
    <location>
        <begin position="136"/>
        <end position="156"/>
    </location>
</feature>
<evidence type="ECO:0000256" key="2">
    <source>
        <dbReference type="SAM" id="MobiDB-lite"/>
    </source>
</evidence>
<dbReference type="Gene3D" id="4.10.520.10">
    <property type="entry name" value="IHF-like DNA-binding proteins"/>
    <property type="match status" value="1"/>
</dbReference>
<dbReference type="InterPro" id="IPR005902">
    <property type="entry name" value="HU_DNA-bd_put"/>
</dbReference>
<evidence type="ECO:0000313" key="5">
    <source>
        <dbReference type="Proteomes" id="UP000255469"/>
    </source>
</evidence>
<dbReference type="InterPro" id="IPR041607">
    <property type="entry name" value="HU-HIG"/>
</dbReference>